<evidence type="ECO:0000256" key="2">
    <source>
        <dbReference type="PROSITE-ProRule" id="PRU00708"/>
    </source>
</evidence>
<dbReference type="InterPro" id="IPR046960">
    <property type="entry name" value="PPR_At4g14850-like_plant"/>
</dbReference>
<name>A0A6A2XGU3_HIBSY</name>
<dbReference type="Proteomes" id="UP000436088">
    <property type="component" value="Unassembled WGS sequence"/>
</dbReference>
<feature type="repeat" description="PPR" evidence="2">
    <location>
        <begin position="5"/>
        <end position="39"/>
    </location>
</feature>
<evidence type="ECO:0000256" key="1">
    <source>
        <dbReference type="ARBA" id="ARBA00022737"/>
    </source>
</evidence>
<organism evidence="3 4">
    <name type="scientific">Hibiscus syriacus</name>
    <name type="common">Rose of Sharon</name>
    <dbReference type="NCBI Taxonomy" id="106335"/>
    <lineage>
        <taxon>Eukaryota</taxon>
        <taxon>Viridiplantae</taxon>
        <taxon>Streptophyta</taxon>
        <taxon>Embryophyta</taxon>
        <taxon>Tracheophyta</taxon>
        <taxon>Spermatophyta</taxon>
        <taxon>Magnoliopsida</taxon>
        <taxon>eudicotyledons</taxon>
        <taxon>Gunneridae</taxon>
        <taxon>Pentapetalae</taxon>
        <taxon>rosids</taxon>
        <taxon>malvids</taxon>
        <taxon>Malvales</taxon>
        <taxon>Malvaceae</taxon>
        <taxon>Malvoideae</taxon>
        <taxon>Hibiscus</taxon>
    </lineage>
</organism>
<keyword evidence="4" id="KW-1185">Reference proteome</keyword>
<dbReference type="EMBL" id="VEPZ02001540">
    <property type="protein sequence ID" value="KAE8668980.1"/>
    <property type="molecule type" value="Genomic_DNA"/>
</dbReference>
<evidence type="ECO:0008006" key="5">
    <source>
        <dbReference type="Google" id="ProtNLM"/>
    </source>
</evidence>
<accession>A0A6A2XGU3</accession>
<dbReference type="PANTHER" id="PTHR47926">
    <property type="entry name" value="PENTATRICOPEPTIDE REPEAT-CONTAINING PROTEIN"/>
    <property type="match status" value="1"/>
</dbReference>
<dbReference type="Gene3D" id="1.25.40.10">
    <property type="entry name" value="Tetratricopeptide repeat domain"/>
    <property type="match status" value="2"/>
</dbReference>
<dbReference type="PANTHER" id="PTHR47926:SF452">
    <property type="entry name" value="PENTATRICOPEPTIDE REPEAT-CONTAINING PROTEIN"/>
    <property type="match status" value="1"/>
</dbReference>
<dbReference type="NCBIfam" id="TIGR00756">
    <property type="entry name" value="PPR"/>
    <property type="match status" value="1"/>
</dbReference>
<dbReference type="GO" id="GO:0003723">
    <property type="term" value="F:RNA binding"/>
    <property type="evidence" value="ECO:0007669"/>
    <property type="project" value="InterPro"/>
</dbReference>
<evidence type="ECO:0000313" key="4">
    <source>
        <dbReference type="Proteomes" id="UP000436088"/>
    </source>
</evidence>
<feature type="repeat" description="PPR" evidence="2">
    <location>
        <begin position="66"/>
        <end position="100"/>
    </location>
</feature>
<comment type="caution">
    <text evidence="3">The sequence shown here is derived from an EMBL/GenBank/DDBJ whole genome shotgun (WGS) entry which is preliminary data.</text>
</comment>
<gene>
    <name evidence="3" type="ORF">F3Y22_tig00112276pilonHSYRG00034</name>
</gene>
<dbReference type="AlphaFoldDB" id="A0A6A2XGU3"/>
<keyword evidence="1" id="KW-0677">Repeat</keyword>
<dbReference type="InterPro" id="IPR011990">
    <property type="entry name" value="TPR-like_helical_dom_sf"/>
</dbReference>
<sequence length="422" mass="46762">MTHSDTFTWNIVIKGLVQKEFFDEAISYFHRMGFGGVRQDKFTYPLCSRPVLESGENVFEEMSVRDLVSCNAMVSGYQLVGDGLSSLVCVREMVSGGIRPDSFSFISGLEACSVEGCGRNGKEIHCHVIRNGFEMDPVGIVNRIPYILHDLRLTKDMSDSGVSYSQGMISTLELPFRDVSDSGVDYSQGRASTLELPFRVRPSQRRLVVVVDRRRPPVISGKTQKGRLFPKAFDPPVSKIHIVFEKWPQRRLDLGFKTPNLPLEFIGRASLKPSLSPNQTLTLIVCLWGLLMVAVKSGDGCVRGQRRGAWGTCWLGSGNGTGRETVRVWEPCVGSGTCVTGFAFLFQPLKLNLNEILLTSSGPFVVKLNLRCLESNILRCEVEIDSEIGKSLLTSSGPFVVKLNLHCLESNILRCEVEIGSE</sequence>
<dbReference type="GO" id="GO:0009451">
    <property type="term" value="P:RNA modification"/>
    <property type="evidence" value="ECO:0007669"/>
    <property type="project" value="InterPro"/>
</dbReference>
<protein>
    <recommendedName>
        <fullName evidence="5">Pentatricopeptide repeat-containing protein</fullName>
    </recommendedName>
</protein>
<dbReference type="InterPro" id="IPR002885">
    <property type="entry name" value="PPR_rpt"/>
</dbReference>
<reference evidence="3" key="1">
    <citation type="submission" date="2019-09" db="EMBL/GenBank/DDBJ databases">
        <title>Draft genome information of white flower Hibiscus syriacus.</title>
        <authorList>
            <person name="Kim Y.-M."/>
        </authorList>
    </citation>
    <scope>NUCLEOTIDE SEQUENCE [LARGE SCALE GENOMIC DNA]</scope>
    <source>
        <strain evidence="3">YM2019G1</strain>
    </source>
</reference>
<evidence type="ECO:0000313" key="3">
    <source>
        <dbReference type="EMBL" id="KAE8668980.1"/>
    </source>
</evidence>
<dbReference type="PROSITE" id="PS51375">
    <property type="entry name" value="PPR"/>
    <property type="match status" value="2"/>
</dbReference>
<proteinExistence type="predicted"/>
<dbReference type="Pfam" id="PF01535">
    <property type="entry name" value="PPR"/>
    <property type="match status" value="1"/>
</dbReference>